<keyword evidence="1" id="KW-1133">Transmembrane helix</keyword>
<reference evidence="3" key="1">
    <citation type="submission" date="2015-09" db="EMBL/GenBank/DDBJ databases">
        <title>Complete sequence of Algoriphagus sp. M8-2.</title>
        <authorList>
            <person name="Shintani M."/>
        </authorList>
    </citation>
    <scope>NUCLEOTIDE SEQUENCE [LARGE SCALE GENOMIC DNA]</scope>
    <source>
        <strain evidence="3">M8-2</strain>
    </source>
</reference>
<keyword evidence="1" id="KW-0472">Membrane</keyword>
<evidence type="ECO:0000313" key="3">
    <source>
        <dbReference type="Proteomes" id="UP000073816"/>
    </source>
</evidence>
<evidence type="ECO:0000313" key="2">
    <source>
        <dbReference type="EMBL" id="AMQ57467.1"/>
    </source>
</evidence>
<proteinExistence type="predicted"/>
<dbReference type="RefSeq" id="WP_067548706.1">
    <property type="nucleotide sequence ID" value="NZ_CP012836.1"/>
</dbReference>
<accession>A0A142EQR2</accession>
<evidence type="ECO:0008006" key="4">
    <source>
        <dbReference type="Google" id="ProtNLM"/>
    </source>
</evidence>
<keyword evidence="1" id="KW-0812">Transmembrane</keyword>
<keyword evidence="3" id="KW-1185">Reference proteome</keyword>
<dbReference type="Proteomes" id="UP000073816">
    <property type="component" value="Chromosome"/>
</dbReference>
<dbReference type="AlphaFoldDB" id="A0A142EQR2"/>
<dbReference type="OrthoDB" id="817762at2"/>
<gene>
    <name evidence="2" type="ORF">AO498_13550</name>
</gene>
<dbReference type="KEGG" id="alm:AO498_13550"/>
<sequence length="520" mass="60853">MSTVRTWNLGVGLLLGLSWFLPWRYQTNDDFMMQWLVSGRYTGDFEYFAVFLHPLISWVFSKLFILQPLFNWYAATWFLFNFIGFSSLNSSLDKLDLSSDIKLMLRTFFLICTLHFSFFLQFTLVAGWLAFAGFMRFAVMFFHSKGQKKEEWVGVFLVGLSLLIRWEASLLLGLSFLGALCVSRKFEFIKMLSTKPFLFIALMGVVFIGTQLYHQSHSEFSDYIHFNRLRASVIDHPVMREKMRLGEFDDSSPYYFFSQWIAAEGELEEQDLIQLKENLDQIRFELPRLKLILETTFITLFSEKFNSGLLIWLAIVGMGILRPKKRFQVLLLGISSLLALSIFLTLPMRVLFLCFLPLLYFFFLEDKPSIRSANYYRLSTGILLGFFLIHAVQFIKGGLEDQEKEKELLSILENSEQGQLQFLEWVTLENYQSLYLRDSSHDVFFMGWVARSPFQQKILQRNQVPSLKEIGAFKVISYLDEPDPQIANFMNRISEDAFELTKTESLQFFEVSYFRRKGGL</sequence>
<dbReference type="STRING" id="1727163.AO498_13550"/>
<feature type="transmembrane region" description="Helical" evidence="1">
    <location>
        <begin position="305"/>
        <end position="323"/>
    </location>
</feature>
<feature type="transmembrane region" description="Helical" evidence="1">
    <location>
        <begin position="70"/>
        <end position="88"/>
    </location>
</feature>
<reference evidence="2 3" key="2">
    <citation type="journal article" date="2016" name="Genome Announc.">
        <title>Complete Genome Sequence of Algoriphagus sp. Strain M8-2, Isolated from a Brackish Lake.</title>
        <authorList>
            <person name="Muraguchi Y."/>
            <person name="Kushimoto K."/>
            <person name="Ohtsubo Y."/>
            <person name="Suzuki T."/>
            <person name="Dohra H."/>
            <person name="Kimbara K."/>
            <person name="Shintani M."/>
        </authorList>
    </citation>
    <scope>NUCLEOTIDE SEQUENCE [LARGE SCALE GENOMIC DNA]</scope>
    <source>
        <strain evidence="2 3">M8-2</strain>
    </source>
</reference>
<feature type="transmembrane region" description="Helical" evidence="1">
    <location>
        <begin position="330"/>
        <end position="363"/>
    </location>
</feature>
<feature type="transmembrane region" description="Helical" evidence="1">
    <location>
        <begin position="108"/>
        <end position="132"/>
    </location>
</feature>
<name>A0A142EQR2_9BACT</name>
<evidence type="ECO:0000256" key="1">
    <source>
        <dbReference type="SAM" id="Phobius"/>
    </source>
</evidence>
<dbReference type="PATRIC" id="fig|1727163.4.peg.2826"/>
<dbReference type="EMBL" id="CP012836">
    <property type="protein sequence ID" value="AMQ57467.1"/>
    <property type="molecule type" value="Genomic_DNA"/>
</dbReference>
<organism evidence="2 3">
    <name type="scientific">Algoriphagus sanaruensis</name>
    <dbReference type="NCBI Taxonomy" id="1727163"/>
    <lineage>
        <taxon>Bacteria</taxon>
        <taxon>Pseudomonadati</taxon>
        <taxon>Bacteroidota</taxon>
        <taxon>Cytophagia</taxon>
        <taxon>Cytophagales</taxon>
        <taxon>Cyclobacteriaceae</taxon>
        <taxon>Algoriphagus</taxon>
    </lineage>
</organism>
<feature type="transmembrane region" description="Helical" evidence="1">
    <location>
        <begin position="194"/>
        <end position="213"/>
    </location>
</feature>
<feature type="transmembrane region" description="Helical" evidence="1">
    <location>
        <begin position="152"/>
        <end position="182"/>
    </location>
</feature>
<protein>
    <recommendedName>
        <fullName evidence="4">Glycosyltransferase RgtA/B/C/D-like domain-containing protein</fullName>
    </recommendedName>
</protein>
<feature type="transmembrane region" description="Helical" evidence="1">
    <location>
        <begin position="6"/>
        <end position="25"/>
    </location>
</feature>